<dbReference type="Proteomes" id="UP001523003">
    <property type="component" value="Unassembled WGS sequence"/>
</dbReference>
<dbReference type="Pfam" id="PF07120">
    <property type="entry name" value="DUF1376"/>
    <property type="match status" value="1"/>
</dbReference>
<dbReference type="InterPro" id="IPR010781">
    <property type="entry name" value="DUF1376"/>
</dbReference>
<gene>
    <name evidence="1" type="ORF">M4Z11_01340</name>
</gene>
<reference evidence="1 2" key="1">
    <citation type="submission" date="2022-05" db="EMBL/GenBank/DDBJ databases">
        <title>Description of the Bartonella bilalgolemii sp. nov. Isolated from Apodemus uralensis (Pallas 1811).</title>
        <authorList>
            <person name="Zgheib R."/>
            <person name="Celebi B."/>
        </authorList>
    </citation>
    <scope>NUCLEOTIDE SEQUENCE [LARGE SCALE GENOMIC DNA]</scope>
    <source>
        <strain evidence="1 2">G70</strain>
    </source>
</reference>
<evidence type="ECO:0000313" key="1">
    <source>
        <dbReference type="EMBL" id="MCL6229267.1"/>
    </source>
</evidence>
<sequence>MSISRVPCVRFYSTQFLKELMGLQATEKGIYTTLMLLMTEKQAPLLNNAAYLAGWCGCSVRKFQKALDVLISTGHITRLENSDLWHGSAAFNQEYNKFSERASKAAIARWHKHKRGEMHVN</sequence>
<name>A0ABT0P7I2_9HYPH</name>
<comment type="caution">
    <text evidence="1">The sequence shown here is derived from an EMBL/GenBank/DDBJ whole genome shotgun (WGS) entry which is preliminary data.</text>
</comment>
<dbReference type="EMBL" id="JAMCOF010000002">
    <property type="protein sequence ID" value="MCL6229267.1"/>
    <property type="molecule type" value="Genomic_DNA"/>
</dbReference>
<protein>
    <submittedName>
        <fullName evidence="1">YdaU family protein</fullName>
    </submittedName>
</protein>
<keyword evidence="2" id="KW-1185">Reference proteome</keyword>
<organism evidence="1 2">
    <name type="scientific">Bartonella bilalgolemii</name>
    <dbReference type="NCBI Taxonomy" id="2942911"/>
    <lineage>
        <taxon>Bacteria</taxon>
        <taxon>Pseudomonadati</taxon>
        <taxon>Pseudomonadota</taxon>
        <taxon>Alphaproteobacteria</taxon>
        <taxon>Hyphomicrobiales</taxon>
        <taxon>Bartonellaceae</taxon>
        <taxon>Bartonella</taxon>
    </lineage>
</organism>
<evidence type="ECO:0000313" key="2">
    <source>
        <dbReference type="Proteomes" id="UP001523003"/>
    </source>
</evidence>
<dbReference type="RefSeq" id="WP_249675161.1">
    <property type="nucleotide sequence ID" value="NZ_JAMCOF010000002.1"/>
</dbReference>
<accession>A0ABT0P7I2</accession>
<proteinExistence type="predicted"/>